<keyword evidence="3" id="KW-1185">Reference proteome</keyword>
<sequence length="300" mass="34288">MTPKNSAPDETEQQVKESLHDLAKSESFNFTGLSKEMKYRLWSLLPNRRALMDYVMDNYAFEVFKRPGTNNLLWSEENRETLRNAIFNKLSYSTPVNKEDYLVVVESKAKDLIVHSQKLHDNKDFLKTLTDKIVISVLDNDFLTDQHNAHMEMLNLLQNRGSSLVTSSFDNFIIRIGKMSDKQFEEYLTATLDHKNKKRWKKLKFELEKLDFFQKLLKVKRTVANFNVRSLIIDQNRAEGLCLGGEESSLAGGCGSSSKKPATATTIEGSQLNWDDPESTSPCPQPFHQRATAGTPEAKK</sequence>
<protein>
    <submittedName>
        <fullName evidence="2">Uncharacterized protein</fullName>
    </submittedName>
</protein>
<evidence type="ECO:0000313" key="2">
    <source>
        <dbReference type="EMBL" id="CAB3384934.1"/>
    </source>
</evidence>
<name>A0A8S1DW49_9INSE</name>
<feature type="compositionally biased region" description="Polar residues" evidence="1">
    <location>
        <begin position="256"/>
        <end position="273"/>
    </location>
</feature>
<evidence type="ECO:0000313" key="3">
    <source>
        <dbReference type="Proteomes" id="UP000494165"/>
    </source>
</evidence>
<dbReference type="EMBL" id="CADEPI010000380">
    <property type="protein sequence ID" value="CAB3384934.1"/>
    <property type="molecule type" value="Genomic_DNA"/>
</dbReference>
<organism evidence="2 3">
    <name type="scientific">Cloeon dipterum</name>
    <dbReference type="NCBI Taxonomy" id="197152"/>
    <lineage>
        <taxon>Eukaryota</taxon>
        <taxon>Metazoa</taxon>
        <taxon>Ecdysozoa</taxon>
        <taxon>Arthropoda</taxon>
        <taxon>Hexapoda</taxon>
        <taxon>Insecta</taxon>
        <taxon>Pterygota</taxon>
        <taxon>Palaeoptera</taxon>
        <taxon>Ephemeroptera</taxon>
        <taxon>Pisciforma</taxon>
        <taxon>Baetidae</taxon>
        <taxon>Cloeon</taxon>
    </lineage>
</organism>
<evidence type="ECO:0000256" key="1">
    <source>
        <dbReference type="SAM" id="MobiDB-lite"/>
    </source>
</evidence>
<comment type="caution">
    <text evidence="2">The sequence shown here is derived from an EMBL/GenBank/DDBJ whole genome shotgun (WGS) entry which is preliminary data.</text>
</comment>
<dbReference type="Proteomes" id="UP000494165">
    <property type="component" value="Unassembled WGS sequence"/>
</dbReference>
<reference evidence="2 3" key="1">
    <citation type="submission" date="2020-04" db="EMBL/GenBank/DDBJ databases">
        <authorList>
            <person name="Alioto T."/>
            <person name="Alioto T."/>
            <person name="Gomez Garrido J."/>
        </authorList>
    </citation>
    <scope>NUCLEOTIDE SEQUENCE [LARGE SCALE GENOMIC DNA]</scope>
</reference>
<gene>
    <name evidence="2" type="ORF">CLODIP_2_CD05849</name>
</gene>
<proteinExistence type="predicted"/>
<feature type="region of interest" description="Disordered" evidence="1">
    <location>
        <begin position="249"/>
        <end position="300"/>
    </location>
</feature>
<accession>A0A8S1DW49</accession>
<dbReference type="AlphaFoldDB" id="A0A8S1DW49"/>